<keyword evidence="5" id="KW-1185">Reference proteome</keyword>
<dbReference type="InterPro" id="IPR042627">
    <property type="entry name" value="FBXW2"/>
</dbReference>
<dbReference type="EnsemblPlants" id="AUR62009418-RA">
    <property type="protein sequence ID" value="AUR62009418-RA:cds"/>
    <property type="gene ID" value="AUR62009418"/>
</dbReference>
<dbReference type="Proteomes" id="UP000596660">
    <property type="component" value="Unplaced"/>
</dbReference>
<sequence length="336" mass="37382">MKTKGSSKQRINNFELLDQDILCVVFAFLDLFDIVRCSVVCKSWHLIISKSRLMHSLYLKQWSNEASSSSIDVAKSLNMVLEDLATRRHRSALVDGSFIVDQWKGHTSGYMDPEAMVGCADGTVRVFDMYSKSCSRIIRMHASQVNCLAVGEDQLVLSGSSNGNITAYGLLSDQRVASLQPPNLRGGIHTLCYNPPSHLVFAGSSNGYAACWDLRKMQSLWNLRVSPNAIYSMQHLRHDKLTLVVGGVDGVLRILDQNTGEILTKCVMDQSNPKLTSTRSLYGSVERRKVKRLTENAIIGLIPVTARPPVKCLAVGMGKVVTVHSTEYIRMWKFNV</sequence>
<dbReference type="PROSITE" id="PS50181">
    <property type="entry name" value="FBOX"/>
    <property type="match status" value="1"/>
</dbReference>
<protein>
    <recommendedName>
        <fullName evidence="3">F-box domain-containing protein</fullName>
    </recommendedName>
</protein>
<keyword evidence="2" id="KW-0677">Repeat</keyword>
<evidence type="ECO:0000313" key="5">
    <source>
        <dbReference type="Proteomes" id="UP000596660"/>
    </source>
</evidence>
<dbReference type="Gramene" id="AUR62009418-RA">
    <property type="protein sequence ID" value="AUR62009418-RA:cds"/>
    <property type="gene ID" value="AUR62009418"/>
</dbReference>
<dbReference type="SUPFAM" id="SSF81383">
    <property type="entry name" value="F-box domain"/>
    <property type="match status" value="1"/>
</dbReference>
<name>A0A803LC29_CHEQI</name>
<dbReference type="InterPro" id="IPR036322">
    <property type="entry name" value="WD40_repeat_dom_sf"/>
</dbReference>
<evidence type="ECO:0000256" key="1">
    <source>
        <dbReference type="ARBA" id="ARBA00022574"/>
    </source>
</evidence>
<dbReference type="Gene3D" id="1.20.1280.50">
    <property type="match status" value="1"/>
</dbReference>
<organism evidence="4 5">
    <name type="scientific">Chenopodium quinoa</name>
    <name type="common">Quinoa</name>
    <dbReference type="NCBI Taxonomy" id="63459"/>
    <lineage>
        <taxon>Eukaryota</taxon>
        <taxon>Viridiplantae</taxon>
        <taxon>Streptophyta</taxon>
        <taxon>Embryophyta</taxon>
        <taxon>Tracheophyta</taxon>
        <taxon>Spermatophyta</taxon>
        <taxon>Magnoliopsida</taxon>
        <taxon>eudicotyledons</taxon>
        <taxon>Gunneridae</taxon>
        <taxon>Pentapetalae</taxon>
        <taxon>Caryophyllales</taxon>
        <taxon>Chenopodiaceae</taxon>
        <taxon>Chenopodioideae</taxon>
        <taxon>Atripliceae</taxon>
        <taxon>Chenopodium</taxon>
    </lineage>
</organism>
<reference evidence="4" key="2">
    <citation type="submission" date="2021-03" db="UniProtKB">
        <authorList>
            <consortium name="EnsemblPlants"/>
        </authorList>
    </citation>
    <scope>IDENTIFICATION</scope>
</reference>
<dbReference type="Gene3D" id="2.130.10.10">
    <property type="entry name" value="YVTN repeat-like/Quinoprotein amine dehydrogenase"/>
    <property type="match status" value="1"/>
</dbReference>
<evidence type="ECO:0000313" key="4">
    <source>
        <dbReference type="EnsemblPlants" id="AUR62009418-RA:cds"/>
    </source>
</evidence>
<dbReference type="OMA" id="LWENICK"/>
<dbReference type="SUPFAM" id="SSF50978">
    <property type="entry name" value="WD40 repeat-like"/>
    <property type="match status" value="1"/>
</dbReference>
<proteinExistence type="predicted"/>
<dbReference type="PANTHER" id="PTHR44436:SF1">
    <property type="entry name" value="F-BOX_WD REPEAT-CONTAINING PROTEIN 2"/>
    <property type="match status" value="1"/>
</dbReference>
<evidence type="ECO:0000259" key="3">
    <source>
        <dbReference type="PROSITE" id="PS50181"/>
    </source>
</evidence>
<dbReference type="InterPro" id="IPR015943">
    <property type="entry name" value="WD40/YVTN_repeat-like_dom_sf"/>
</dbReference>
<evidence type="ECO:0000256" key="2">
    <source>
        <dbReference type="ARBA" id="ARBA00022737"/>
    </source>
</evidence>
<dbReference type="PANTHER" id="PTHR44436">
    <property type="entry name" value="F-BOX/WD REPEAT-CONTAINING PROTEIN 2"/>
    <property type="match status" value="1"/>
</dbReference>
<dbReference type="InterPro" id="IPR001680">
    <property type="entry name" value="WD40_rpt"/>
</dbReference>
<dbReference type="SMART" id="SM00256">
    <property type="entry name" value="FBOX"/>
    <property type="match status" value="1"/>
</dbReference>
<dbReference type="SMART" id="SM00320">
    <property type="entry name" value="WD40"/>
    <property type="match status" value="4"/>
</dbReference>
<reference evidence="4" key="1">
    <citation type="journal article" date="2017" name="Nature">
        <title>The genome of Chenopodium quinoa.</title>
        <authorList>
            <person name="Jarvis D.E."/>
            <person name="Ho Y.S."/>
            <person name="Lightfoot D.J."/>
            <person name="Schmoeckel S.M."/>
            <person name="Li B."/>
            <person name="Borm T.J.A."/>
            <person name="Ohyanagi H."/>
            <person name="Mineta K."/>
            <person name="Michell C.T."/>
            <person name="Saber N."/>
            <person name="Kharbatia N.M."/>
            <person name="Rupper R.R."/>
            <person name="Sharp A.R."/>
            <person name="Dally N."/>
            <person name="Boughton B.A."/>
            <person name="Woo Y.H."/>
            <person name="Gao G."/>
            <person name="Schijlen E.G.W.M."/>
            <person name="Guo X."/>
            <person name="Momin A.A."/>
            <person name="Negrao S."/>
            <person name="Al-Babili S."/>
            <person name="Gehring C."/>
            <person name="Roessner U."/>
            <person name="Jung C."/>
            <person name="Murphy K."/>
            <person name="Arold S.T."/>
            <person name="Gojobori T."/>
            <person name="van der Linden C.G."/>
            <person name="van Loo E.N."/>
            <person name="Jellen E.N."/>
            <person name="Maughan P.J."/>
            <person name="Tester M."/>
        </authorList>
    </citation>
    <scope>NUCLEOTIDE SEQUENCE [LARGE SCALE GENOMIC DNA]</scope>
    <source>
        <strain evidence="4">cv. PI 614886</strain>
    </source>
</reference>
<dbReference type="InterPro" id="IPR036047">
    <property type="entry name" value="F-box-like_dom_sf"/>
</dbReference>
<dbReference type="AlphaFoldDB" id="A0A803LC29"/>
<feature type="domain" description="F-box" evidence="3">
    <location>
        <begin position="11"/>
        <end position="57"/>
    </location>
</feature>
<dbReference type="InterPro" id="IPR001810">
    <property type="entry name" value="F-box_dom"/>
</dbReference>
<dbReference type="Pfam" id="PF12937">
    <property type="entry name" value="F-box-like"/>
    <property type="match status" value="1"/>
</dbReference>
<keyword evidence="1" id="KW-0853">WD repeat</keyword>
<accession>A0A803LC29</accession>